<organism evidence="2 3">
    <name type="scientific">Tetracentron sinense</name>
    <name type="common">Spur-leaf</name>
    <dbReference type="NCBI Taxonomy" id="13715"/>
    <lineage>
        <taxon>Eukaryota</taxon>
        <taxon>Viridiplantae</taxon>
        <taxon>Streptophyta</taxon>
        <taxon>Embryophyta</taxon>
        <taxon>Tracheophyta</taxon>
        <taxon>Spermatophyta</taxon>
        <taxon>Magnoliopsida</taxon>
        <taxon>Trochodendrales</taxon>
        <taxon>Trochodendraceae</taxon>
        <taxon>Tetracentron</taxon>
    </lineage>
</organism>
<evidence type="ECO:0000259" key="1">
    <source>
        <dbReference type="Pfam" id="PF08646"/>
    </source>
</evidence>
<keyword evidence="3" id="KW-1185">Reference proteome</keyword>
<evidence type="ECO:0000313" key="3">
    <source>
        <dbReference type="Proteomes" id="UP000655225"/>
    </source>
</evidence>
<accession>A0A835DHK5</accession>
<reference evidence="2 3" key="1">
    <citation type="submission" date="2020-04" db="EMBL/GenBank/DDBJ databases">
        <title>Plant Genome Project.</title>
        <authorList>
            <person name="Zhang R.-G."/>
        </authorList>
    </citation>
    <scope>NUCLEOTIDE SEQUENCE [LARGE SCALE GENOMIC DNA]</scope>
    <source>
        <strain evidence="2">YNK0</strain>
        <tissue evidence="2">Leaf</tissue>
    </source>
</reference>
<dbReference type="Pfam" id="PF08646">
    <property type="entry name" value="Rep_fac-A_C"/>
    <property type="match status" value="1"/>
</dbReference>
<dbReference type="OrthoDB" id="1931061at2759"/>
<dbReference type="InterPro" id="IPR012340">
    <property type="entry name" value="NA-bd_OB-fold"/>
</dbReference>
<dbReference type="SUPFAM" id="SSF50249">
    <property type="entry name" value="Nucleic acid-binding proteins"/>
    <property type="match status" value="1"/>
</dbReference>
<dbReference type="InterPro" id="IPR013955">
    <property type="entry name" value="Rep_factor-A_C"/>
</dbReference>
<feature type="domain" description="Replication factor A C-terminal" evidence="1">
    <location>
        <begin position="75"/>
        <end position="223"/>
    </location>
</feature>
<evidence type="ECO:0000313" key="2">
    <source>
        <dbReference type="EMBL" id="KAF8404658.1"/>
    </source>
</evidence>
<dbReference type="Gene3D" id="2.40.50.140">
    <property type="entry name" value="Nucleic acid-binding proteins"/>
    <property type="match status" value="1"/>
</dbReference>
<dbReference type="Proteomes" id="UP000655225">
    <property type="component" value="Unassembled WGS sequence"/>
</dbReference>
<proteinExistence type="predicted"/>
<dbReference type="EMBL" id="JABCRI010000006">
    <property type="protein sequence ID" value="KAF8404658.1"/>
    <property type="molecule type" value="Genomic_DNA"/>
</dbReference>
<protein>
    <recommendedName>
        <fullName evidence="1">Replication factor A C-terminal domain-containing protein</fullName>
    </recommendedName>
</protein>
<sequence length="266" mass="30681">MYLSSTISTILKFEPSIPEVKRILEWLHVEGGIILLNSSRNVAYDSGSKFPAIEDKVPINDLITASSTCPSQATFYTIKGTIVRVDTTKPYWYKACILCKKKIHVNGEFTSCNYCNIPNPSVIFRFCVKVDVQDFSNQASFVLFNKEPEYLLDCTSLDFQDLNLLESEFIQESESNDLDIKLMRCMMKEYWFQIRLTPENHRFITMQGFMVSNIKECNLTESDMKLHQKQRKRKNLDDEGTSNCNVPLILSSDNNVIESSSKEHEY</sequence>
<name>A0A835DHK5_TETSI</name>
<comment type="caution">
    <text evidence="2">The sequence shown here is derived from an EMBL/GenBank/DDBJ whole genome shotgun (WGS) entry which is preliminary data.</text>
</comment>
<gene>
    <name evidence="2" type="ORF">HHK36_009546</name>
</gene>
<dbReference type="AlphaFoldDB" id="A0A835DHK5"/>